<dbReference type="Proteomes" id="UP000065822">
    <property type="component" value="Chromosome"/>
</dbReference>
<dbReference type="EMBL" id="CP014227">
    <property type="protein sequence ID" value="AMD85944.1"/>
    <property type="molecule type" value="Genomic_DNA"/>
</dbReference>
<accession>A0AAX2H031</accession>
<dbReference type="SMART" id="SM00028">
    <property type="entry name" value="TPR"/>
    <property type="match status" value="3"/>
</dbReference>
<dbReference type="Pfam" id="PF14559">
    <property type="entry name" value="TPR_19"/>
    <property type="match status" value="1"/>
</dbReference>
<dbReference type="SUPFAM" id="SSF48371">
    <property type="entry name" value="ARM repeat"/>
    <property type="match status" value="1"/>
</dbReference>
<feature type="domain" description="Cytochrome c-552/4" evidence="3">
    <location>
        <begin position="50"/>
        <end position="75"/>
    </location>
</feature>
<reference evidence="5 7" key="2">
    <citation type="submission" date="2017-06" db="EMBL/GenBank/DDBJ databases">
        <authorList>
            <consortium name="Pathogen Informatics"/>
        </authorList>
    </citation>
    <scope>NUCLEOTIDE SEQUENCE [LARGE SCALE GENOMIC DNA]</scope>
    <source>
        <strain evidence="5 7">NCTC12947</strain>
    </source>
</reference>
<keyword evidence="6" id="KW-1185">Reference proteome</keyword>
<evidence type="ECO:0000259" key="2">
    <source>
        <dbReference type="Pfam" id="PF09699"/>
    </source>
</evidence>
<dbReference type="InterPro" id="IPR010177">
    <property type="entry name" value="Paired_CXXCH_1"/>
</dbReference>
<dbReference type="EMBL" id="LT906449">
    <property type="protein sequence ID" value="SNV15180.1"/>
    <property type="molecule type" value="Genomic_DNA"/>
</dbReference>
<evidence type="ECO:0000313" key="7">
    <source>
        <dbReference type="Proteomes" id="UP000215539"/>
    </source>
</evidence>
<evidence type="ECO:0000313" key="4">
    <source>
        <dbReference type="EMBL" id="AMD85944.1"/>
    </source>
</evidence>
<keyword evidence="1" id="KW-0732">Signal</keyword>
<dbReference type="Proteomes" id="UP000215539">
    <property type="component" value="Chromosome 1"/>
</dbReference>
<name>A0AAX2H031_9FLAO</name>
<evidence type="ECO:0000313" key="6">
    <source>
        <dbReference type="Proteomes" id="UP000065822"/>
    </source>
</evidence>
<evidence type="ECO:0000313" key="5">
    <source>
        <dbReference type="EMBL" id="SNV15180.1"/>
    </source>
</evidence>
<dbReference type="CDD" id="cd08168">
    <property type="entry name" value="Cytochrom_C3"/>
    <property type="match status" value="1"/>
</dbReference>
<gene>
    <name evidence="4" type="ORF">AXF12_10710</name>
    <name evidence="5" type="ORF">SAMEA44541418_02013</name>
</gene>
<dbReference type="Gene3D" id="1.25.10.10">
    <property type="entry name" value="Leucine-rich Repeat Variant"/>
    <property type="match status" value="1"/>
</dbReference>
<dbReference type="Gene3D" id="1.10.1130.10">
    <property type="entry name" value="Flavocytochrome C3, Chain A"/>
    <property type="match status" value="2"/>
</dbReference>
<dbReference type="SUPFAM" id="SSF48695">
    <property type="entry name" value="Multiheme cytochromes"/>
    <property type="match status" value="1"/>
</dbReference>
<sequence>MKRKIIVALLLIAVLGTALLLIKYYLSDEQYSAVPKRIASMPEAYAGSASCKECHPKAFADWQASDHFKAMQRPTTETVLGDFDNASYTADGITSHFFKRGDKYYVNTQGADGKYADFEVSYTFGYYPLQQYLVAFQGGKMQVLRQSWDSRKGKWFHQYAGQKIAPDDYFHWTNASQNWNLMCASCHSTNLHKNYNPLHDTYTTDYSELTVGCESCHGAGKKHIAWVKDAAYKKGSKELFISLQEAHSQKQQLNTCGACHARRGETTQYHTPSSEFLDNYIPEIPAVAIYYPDGQAFDEVYKYTSFLQSKMFHAGVRCTDCHRPHTGKVKIEGNGLCLQCHSQTYASTQHTFHKEGTAASDCRHCHMPTRTYMGNDVRHDHNFKVPRPDLSEKYAVPNACNDCHTGKSARWTAEAVKKWYGNVRKPHFAEDLILGSRRDKQSYAHLAKLLSDPATPAIIKATATHYLGGLHTPESFRTIVTQLTSTDPQTRYRAVIALGNFSIQGEEAKVLPLLSEPVRAVRLAATNLWLTQKGRAGVEALPQGRERLTEYETFVLSQSDFPVGAATAGDYYTQMGAPQKAILFYERALTKDPSLNYLRLNLAILYSQLQQKAKAWQCLDAAEKRAPSNPQIAYYKALLLTEEKNYTAAKKAYEKALKLGMNTPQVQQNYQAVLRVLQEK</sequence>
<feature type="domain" description="Cytochrome c-552/4" evidence="3">
    <location>
        <begin position="177"/>
        <end position="218"/>
    </location>
</feature>
<dbReference type="InterPro" id="IPR036280">
    <property type="entry name" value="Multihaem_cyt_sf"/>
</dbReference>
<dbReference type="RefSeq" id="WP_066431023.1">
    <property type="nucleotide sequence ID" value="NZ_CP014227.1"/>
</dbReference>
<dbReference type="SUPFAM" id="SSF48452">
    <property type="entry name" value="TPR-like"/>
    <property type="match status" value="1"/>
</dbReference>
<reference evidence="4 6" key="1">
    <citation type="submission" date="2016-02" db="EMBL/GenBank/DDBJ databases">
        <authorList>
            <person name="Holder M.E."/>
            <person name="Ajami N.J."/>
            <person name="Petrosino J.F."/>
        </authorList>
    </citation>
    <scope>NUCLEOTIDE SEQUENCE [LARGE SCALE GENOMIC DNA]</scope>
    <source>
        <strain evidence="4 6">CCUG 32990</strain>
    </source>
</reference>
<evidence type="ECO:0000259" key="3">
    <source>
        <dbReference type="Pfam" id="PF13435"/>
    </source>
</evidence>
<dbReference type="InterPro" id="IPR051829">
    <property type="entry name" value="Multiheme_Cytochr_ET"/>
</dbReference>
<feature type="domain" description="Doubled CXXCH motif" evidence="2">
    <location>
        <begin position="315"/>
        <end position="343"/>
    </location>
</feature>
<dbReference type="Gene3D" id="1.25.40.10">
    <property type="entry name" value="Tetratricopeptide repeat domain"/>
    <property type="match status" value="1"/>
</dbReference>
<dbReference type="Pfam" id="PF13435">
    <property type="entry name" value="Cytochrome_C554"/>
    <property type="match status" value="2"/>
</dbReference>
<dbReference type="PANTHER" id="PTHR35038">
    <property type="entry name" value="DISSIMILATORY SULFITE REDUCTASE SIRA"/>
    <property type="match status" value="1"/>
</dbReference>
<dbReference type="AlphaFoldDB" id="A0AAX2H031"/>
<dbReference type="Pfam" id="PF09699">
    <property type="entry name" value="Paired_CXXCH_1"/>
    <property type="match status" value="1"/>
</dbReference>
<dbReference type="InterPro" id="IPR011989">
    <property type="entry name" value="ARM-like"/>
</dbReference>
<organism evidence="5 7">
    <name type="scientific">Capnocytophaga haemolytica</name>
    <dbReference type="NCBI Taxonomy" id="45243"/>
    <lineage>
        <taxon>Bacteria</taxon>
        <taxon>Pseudomonadati</taxon>
        <taxon>Bacteroidota</taxon>
        <taxon>Flavobacteriia</taxon>
        <taxon>Flavobacteriales</taxon>
        <taxon>Flavobacteriaceae</taxon>
        <taxon>Capnocytophaga</taxon>
    </lineage>
</organism>
<dbReference type="InterPro" id="IPR023155">
    <property type="entry name" value="Cyt_c-552/4"/>
</dbReference>
<protein>
    <submittedName>
        <fullName evidence="5">Formate-dependent nitrite reductase, periplasmic cytochrome c552 subunit</fullName>
    </submittedName>
</protein>
<dbReference type="InterPro" id="IPR019734">
    <property type="entry name" value="TPR_rpt"/>
</dbReference>
<dbReference type="InterPro" id="IPR016024">
    <property type="entry name" value="ARM-type_fold"/>
</dbReference>
<dbReference type="PANTHER" id="PTHR35038:SF8">
    <property type="entry name" value="C-TYPE POLYHEME CYTOCHROME OMCC"/>
    <property type="match status" value="1"/>
</dbReference>
<dbReference type="KEGG" id="chg:AXF12_10710"/>
<dbReference type="InterPro" id="IPR011990">
    <property type="entry name" value="TPR-like_helical_dom_sf"/>
</dbReference>
<evidence type="ECO:0000256" key="1">
    <source>
        <dbReference type="ARBA" id="ARBA00022729"/>
    </source>
</evidence>
<proteinExistence type="predicted"/>